<name>A0A7H9HMD7_9SACH</name>
<dbReference type="GO" id="GO:0000815">
    <property type="term" value="C:ESCRT III complex"/>
    <property type="evidence" value="ECO:0007669"/>
    <property type="project" value="TreeGrafter"/>
</dbReference>
<dbReference type="GO" id="GO:0006900">
    <property type="term" value="P:vesicle budding from membrane"/>
    <property type="evidence" value="ECO:0007669"/>
    <property type="project" value="TreeGrafter"/>
</dbReference>
<protein>
    <recommendedName>
        <fullName evidence="4">Snf7-domain-containing protein</fullName>
    </recommendedName>
</protein>
<gene>
    <name evidence="2" type="ORF">HG537_0A07030</name>
</gene>
<sequence>MDLPPSRLDSLYKDFSNLKELNPEGYRANIDTWKAYLTKNYLKGSSSVFLNCGSDLLIKLRREPQGIPKSIDLVLASLVESNYLVAIDEFYNGTMYSEETSSLMRWIKWGTWSRGKLNLRNNHDEYYLKVVKLVIKPVIEEKFEHIRIQLRNNIISEASGIADLVFNKQEFYRKCGFHRILDDSEEEREAMLFYLSRYKKLIVQDRDIIKVIAPEVDHLLAQFERKVTEDDRRIATLNGSLTYVESQIKTLRTQIGDYAVLLKDMIVNLAPRETQRKYLQGKKLVEKSLNRLLEQHSSLMTVKTHINLAATNAVLVRTLEDSNKLLKSINDSVGSVEQIEELLDEIKEQGEKAEEVNAIIARSPDVEDEAELDRELEEMEMETEKTRKEEEVVGVSEKKENEPSQEASESELLVKKLSSLNIDSKSPEPREKNPNAIQRELKEAIAEPQ</sequence>
<evidence type="ECO:0008006" key="4">
    <source>
        <dbReference type="Google" id="ProtNLM"/>
    </source>
</evidence>
<keyword evidence="3" id="KW-1185">Reference proteome</keyword>
<dbReference type="OrthoDB" id="10250120at2759"/>
<dbReference type="Pfam" id="PF03357">
    <property type="entry name" value="Snf7"/>
    <property type="match status" value="1"/>
</dbReference>
<feature type="compositionally biased region" description="Basic and acidic residues" evidence="1">
    <location>
        <begin position="425"/>
        <end position="449"/>
    </location>
</feature>
<accession>A0A7H9HMD7</accession>
<evidence type="ECO:0000313" key="2">
    <source>
        <dbReference type="EMBL" id="QLQ78456.1"/>
    </source>
</evidence>
<dbReference type="Gene3D" id="6.10.140.1230">
    <property type="match status" value="1"/>
</dbReference>
<proteinExistence type="predicted"/>
<organism evidence="2 3">
    <name type="scientific">Torulaspora globosa</name>
    <dbReference type="NCBI Taxonomy" id="48254"/>
    <lineage>
        <taxon>Eukaryota</taxon>
        <taxon>Fungi</taxon>
        <taxon>Dikarya</taxon>
        <taxon>Ascomycota</taxon>
        <taxon>Saccharomycotina</taxon>
        <taxon>Saccharomycetes</taxon>
        <taxon>Saccharomycetales</taxon>
        <taxon>Saccharomycetaceae</taxon>
        <taxon>Torulaspora</taxon>
    </lineage>
</organism>
<dbReference type="PANTHER" id="PTHR22761:SF96">
    <property type="entry name" value="BCDNA.GH08385"/>
    <property type="match status" value="1"/>
</dbReference>
<feature type="compositionally biased region" description="Basic and acidic residues" evidence="1">
    <location>
        <begin position="382"/>
        <end position="402"/>
    </location>
</feature>
<feature type="region of interest" description="Disordered" evidence="1">
    <location>
        <begin position="378"/>
        <end position="449"/>
    </location>
</feature>
<dbReference type="EMBL" id="CP059267">
    <property type="protein sequence ID" value="QLQ78456.1"/>
    <property type="molecule type" value="Genomic_DNA"/>
</dbReference>
<dbReference type="Proteomes" id="UP000510647">
    <property type="component" value="Chromosome 1"/>
</dbReference>
<reference evidence="2 3" key="1">
    <citation type="submission" date="2020-06" db="EMBL/GenBank/DDBJ databases">
        <title>The yeast mating-type switching endonuclease HO is a domesticated member of an unorthodox homing genetic element family.</title>
        <authorList>
            <person name="Coughlan A.Y."/>
            <person name="Lombardi L."/>
            <person name="Braun-Galleani S."/>
            <person name="Martos A.R."/>
            <person name="Galeote V."/>
            <person name="Bigey F."/>
            <person name="Dequin S."/>
            <person name="Byrne K.P."/>
            <person name="Wolfe K.H."/>
        </authorList>
    </citation>
    <scope>NUCLEOTIDE SEQUENCE [LARGE SCALE GENOMIC DNA]</scope>
    <source>
        <strain evidence="2 3">CBS2947</strain>
    </source>
</reference>
<evidence type="ECO:0000313" key="3">
    <source>
        <dbReference type="Proteomes" id="UP000510647"/>
    </source>
</evidence>
<dbReference type="InterPro" id="IPR005024">
    <property type="entry name" value="Snf7_fam"/>
</dbReference>
<dbReference type="GO" id="GO:0009898">
    <property type="term" value="C:cytoplasmic side of plasma membrane"/>
    <property type="evidence" value="ECO:0007669"/>
    <property type="project" value="TreeGrafter"/>
</dbReference>
<dbReference type="AlphaFoldDB" id="A0A7H9HMD7"/>
<evidence type="ECO:0000256" key="1">
    <source>
        <dbReference type="SAM" id="MobiDB-lite"/>
    </source>
</evidence>
<dbReference type="PANTHER" id="PTHR22761">
    <property type="entry name" value="CHARGED MULTIVESICULAR BODY PROTEIN"/>
    <property type="match status" value="1"/>
</dbReference>
<dbReference type="GO" id="GO:0005771">
    <property type="term" value="C:multivesicular body"/>
    <property type="evidence" value="ECO:0007669"/>
    <property type="project" value="TreeGrafter"/>
</dbReference>
<dbReference type="GO" id="GO:0032511">
    <property type="term" value="P:late endosome to vacuole transport via multivesicular body sorting pathway"/>
    <property type="evidence" value="ECO:0007669"/>
    <property type="project" value="TreeGrafter"/>
</dbReference>